<dbReference type="PANTHER" id="PTHR22835:SF517">
    <property type="entry name" value="GDSL-LIKE LIPASE_ACYLHYDROLASE FAMILY PROTEIN, EXPRESSED"/>
    <property type="match status" value="1"/>
</dbReference>
<dbReference type="CDD" id="cd01837">
    <property type="entry name" value="SGNH_plant_lipase_like"/>
    <property type="match status" value="1"/>
</dbReference>
<organism evidence="6">
    <name type="scientific">Opuntia streptacantha</name>
    <name type="common">Prickly pear cactus</name>
    <name type="synonym">Opuntia cardona</name>
    <dbReference type="NCBI Taxonomy" id="393608"/>
    <lineage>
        <taxon>Eukaryota</taxon>
        <taxon>Viridiplantae</taxon>
        <taxon>Streptophyta</taxon>
        <taxon>Embryophyta</taxon>
        <taxon>Tracheophyta</taxon>
        <taxon>Spermatophyta</taxon>
        <taxon>Magnoliopsida</taxon>
        <taxon>eudicotyledons</taxon>
        <taxon>Gunneridae</taxon>
        <taxon>Pentapetalae</taxon>
        <taxon>Caryophyllales</taxon>
        <taxon>Cactineae</taxon>
        <taxon>Cactaceae</taxon>
        <taxon>Opuntioideae</taxon>
        <taxon>Opuntia</taxon>
    </lineage>
</organism>
<feature type="chain" id="PRO_5036398501" description="Sinapine esterase" evidence="5">
    <location>
        <begin position="24"/>
        <end position="379"/>
    </location>
</feature>
<dbReference type="Gene3D" id="3.40.50.1110">
    <property type="entry name" value="SGNH hydrolase"/>
    <property type="match status" value="1"/>
</dbReference>
<accession>A0A7C9FA33</accession>
<dbReference type="AlphaFoldDB" id="A0A7C9FA33"/>
<evidence type="ECO:0008006" key="7">
    <source>
        <dbReference type="Google" id="ProtNLM"/>
    </source>
</evidence>
<dbReference type="EMBL" id="GISG01277102">
    <property type="protein sequence ID" value="MBA4677966.1"/>
    <property type="molecule type" value="Transcribed_RNA"/>
</dbReference>
<evidence type="ECO:0000256" key="5">
    <source>
        <dbReference type="SAM" id="SignalP"/>
    </source>
</evidence>
<keyword evidence="2 5" id="KW-0732">Signal</keyword>
<keyword evidence="3" id="KW-0378">Hydrolase</keyword>
<feature type="signal peptide" evidence="5">
    <location>
        <begin position="1"/>
        <end position="23"/>
    </location>
</feature>
<dbReference type="InterPro" id="IPR035669">
    <property type="entry name" value="SGNH_plant_lipase-like"/>
</dbReference>
<dbReference type="Pfam" id="PF00657">
    <property type="entry name" value="Lipase_GDSL"/>
    <property type="match status" value="1"/>
</dbReference>
<keyword evidence="4" id="KW-0325">Glycoprotein</keyword>
<evidence type="ECO:0000313" key="6">
    <source>
        <dbReference type="EMBL" id="MBA4677968.1"/>
    </source>
</evidence>
<dbReference type="InterPro" id="IPR036514">
    <property type="entry name" value="SGNH_hydro_sf"/>
</dbReference>
<proteinExistence type="inferred from homology"/>
<reference evidence="6" key="1">
    <citation type="journal article" date="2013" name="J. Plant Res.">
        <title>Effect of fungi and light on seed germination of three Opuntia species from semiarid lands of central Mexico.</title>
        <authorList>
            <person name="Delgado-Sanchez P."/>
            <person name="Jimenez-Bremont J.F."/>
            <person name="Guerrero-Gonzalez Mde L."/>
            <person name="Flores J."/>
        </authorList>
    </citation>
    <scope>NUCLEOTIDE SEQUENCE</scope>
    <source>
        <tissue evidence="6">Cladode</tissue>
    </source>
</reference>
<evidence type="ECO:0000256" key="3">
    <source>
        <dbReference type="ARBA" id="ARBA00022801"/>
    </source>
</evidence>
<evidence type="ECO:0000256" key="2">
    <source>
        <dbReference type="ARBA" id="ARBA00022729"/>
    </source>
</evidence>
<evidence type="ECO:0000256" key="4">
    <source>
        <dbReference type="ARBA" id="ARBA00023180"/>
    </source>
</evidence>
<dbReference type="PANTHER" id="PTHR22835">
    <property type="entry name" value="ZINC FINGER FYVE DOMAIN CONTAINING PROTEIN"/>
    <property type="match status" value="1"/>
</dbReference>
<comment type="similarity">
    <text evidence="1">Belongs to the 'GDSL' lipolytic enzyme family.</text>
</comment>
<dbReference type="SUPFAM" id="SSF52266">
    <property type="entry name" value="SGNH hydrolase"/>
    <property type="match status" value="1"/>
</dbReference>
<protein>
    <recommendedName>
        <fullName evidence="7">Sinapine esterase</fullName>
    </recommendedName>
</protein>
<name>A0A7C9FA33_OPUST</name>
<dbReference type="EMBL" id="GISG01277104">
    <property type="protein sequence ID" value="MBA4677968.1"/>
    <property type="molecule type" value="Transcribed_RNA"/>
</dbReference>
<reference evidence="6" key="2">
    <citation type="submission" date="2020-07" db="EMBL/GenBank/DDBJ databases">
        <authorList>
            <person name="Vera ALvarez R."/>
            <person name="Arias-Moreno D.M."/>
            <person name="Jimenez-Jacinto V."/>
            <person name="Jimenez-Bremont J.F."/>
            <person name="Swaminathan K."/>
            <person name="Moose S.P."/>
            <person name="Guerrero-Gonzalez M.L."/>
            <person name="Marino-Ramirez L."/>
            <person name="Landsman D."/>
            <person name="Rodriguez-Kessler M."/>
            <person name="Delgado-Sanchez P."/>
        </authorList>
    </citation>
    <scope>NUCLEOTIDE SEQUENCE</scope>
    <source>
        <tissue evidence="6">Cladode</tissue>
    </source>
</reference>
<sequence>MRTTGQFSLRMLLLCLLVCPLRGHLIHPNYAKRAENSAMEFEAMYQFGDSLSDTGNLIRERPNGQTTAFARLPYGQTFFHRPTGRCSDGLLMVDYFAIYFGLPLLNPYLARGSDFTHGVNFAVAGATALDPEALAARSVTVPLTHSSLAKQLHWFRTHLNSTCSDPTECKEKLGKSLVLMGEIGGNDYNFAFFQGRTMEEAYQLVPDVVRTIKDGIKEVIELGARNVLVPGNFPIGCVPLYLVKFKSNDPSMYDELQCLKDYNDFSKFHNERLLEAIGDLQKEYPDVAITYGDYYSALEWVISHASALGFERGGSHKTCCAVGHNPYNFDLSRSCGSPGVPVCPDPTKRVSWDGIHMTQQANKYVARWLLRNFVPKLKP</sequence>
<dbReference type="GO" id="GO:0016788">
    <property type="term" value="F:hydrolase activity, acting on ester bonds"/>
    <property type="evidence" value="ECO:0007669"/>
    <property type="project" value="InterPro"/>
</dbReference>
<evidence type="ECO:0000256" key="1">
    <source>
        <dbReference type="ARBA" id="ARBA00008668"/>
    </source>
</evidence>
<dbReference type="InterPro" id="IPR001087">
    <property type="entry name" value="GDSL"/>
</dbReference>